<comment type="caution">
    <text evidence="3">The sequence shown here is derived from an EMBL/GenBank/DDBJ whole genome shotgun (WGS) entry which is preliminary data.</text>
</comment>
<proteinExistence type="predicted"/>
<organism evidence="3 4">
    <name type="scientific">Zhongshania marina</name>
    <dbReference type="NCBI Taxonomy" id="2304603"/>
    <lineage>
        <taxon>Bacteria</taxon>
        <taxon>Pseudomonadati</taxon>
        <taxon>Pseudomonadota</taxon>
        <taxon>Gammaproteobacteria</taxon>
        <taxon>Cellvibrionales</taxon>
        <taxon>Spongiibacteraceae</taxon>
        <taxon>Zhongshania</taxon>
    </lineage>
</organism>
<evidence type="ECO:0000313" key="4">
    <source>
        <dbReference type="Proteomes" id="UP000274695"/>
    </source>
</evidence>
<gene>
    <name evidence="3" type="ORF">D0911_04450</name>
</gene>
<evidence type="ECO:0000259" key="2">
    <source>
        <dbReference type="Pfam" id="PF06742"/>
    </source>
</evidence>
<dbReference type="RefSeq" id="WP_123181659.1">
    <property type="nucleotide sequence ID" value="NZ_RHGB01000003.1"/>
</dbReference>
<reference evidence="3 4" key="1">
    <citation type="submission" date="2018-10" db="EMBL/GenBank/DDBJ databases">
        <title>Draft genome sequence of Zhongshania sp. DSW25-10.</title>
        <authorList>
            <person name="Oh J."/>
        </authorList>
    </citation>
    <scope>NUCLEOTIDE SEQUENCE [LARGE SCALE GENOMIC DNA]</scope>
    <source>
        <strain evidence="3 4">DSW25-10</strain>
    </source>
</reference>
<keyword evidence="4" id="KW-1185">Reference proteome</keyword>
<feature type="domain" description="DUF1214" evidence="2">
    <location>
        <begin position="324"/>
        <end position="399"/>
    </location>
</feature>
<name>A0ABX9W5T3_9GAMM</name>
<feature type="region of interest" description="Disordered" evidence="1">
    <location>
        <begin position="1"/>
        <end position="20"/>
    </location>
</feature>
<dbReference type="EMBL" id="RHGB01000003">
    <property type="protein sequence ID" value="RNL66792.1"/>
    <property type="molecule type" value="Genomic_DNA"/>
</dbReference>
<dbReference type="Proteomes" id="UP000274695">
    <property type="component" value="Unassembled WGS sequence"/>
</dbReference>
<accession>A0ABX9W5T3</accession>
<sequence length="449" mass="50918">MSSEEVTHSYGAGRSGSDFEISETETDKIRQALMDAPPASLCAKPAQACPALRRAWESYHAAVDEMRFLLEKSAMFLNPRYRAKAFHVMMEIQAIAYSMTIAPRTATPRIHTNSGWHDDIFSLGLVGPDWHYGLMYLDGAYAYRLTGRRGDNQLLLLQVCSDSLGMEGHRTIGMHDFNDIADFGEDGSYEIIIGGPKRDRNWVALDENSNWNLLYIRTQITKFGNEDIGDYRIEHIAPVEQDIYEEEEFSEEIMAQRIHRAEMLMRIYIKEFTIGIWDFANAGSGGKPNVMSPQPGLTFVGGSSFSVYAQGVFSIQEDEALIIEMETPPNSPYWGIMLGDTWSRALPFSRYQTSLNDKQANQDSDGGYRFVLSIKDPGVANWLDPTKHNDGEIFFRNYFTTEAVVPSVKKVKLIDVMNYLPADTKTISKEERRAAIRYRREGFVSMYGE</sequence>
<dbReference type="Pfam" id="PF06742">
    <property type="entry name" value="DUF1214"/>
    <property type="match status" value="1"/>
</dbReference>
<evidence type="ECO:0000256" key="1">
    <source>
        <dbReference type="SAM" id="MobiDB-lite"/>
    </source>
</evidence>
<dbReference type="InterPro" id="IPR010621">
    <property type="entry name" value="DUF1214"/>
</dbReference>
<evidence type="ECO:0000313" key="3">
    <source>
        <dbReference type="EMBL" id="RNL66792.1"/>
    </source>
</evidence>
<protein>
    <submittedName>
        <fullName evidence="3">DUF1214 domain-containing protein</fullName>
    </submittedName>
</protein>
<dbReference type="Gene3D" id="2.60.120.1600">
    <property type="match status" value="1"/>
</dbReference>